<evidence type="ECO:0000313" key="3">
    <source>
        <dbReference type="Proteomes" id="UP000278437"/>
    </source>
</evidence>
<dbReference type="SUPFAM" id="SSF54593">
    <property type="entry name" value="Glyoxalase/Bleomycin resistance protein/Dihydroxybiphenyl dioxygenase"/>
    <property type="match status" value="1"/>
</dbReference>
<reference evidence="3" key="1">
    <citation type="submission" date="2017-03" db="EMBL/GenBank/DDBJ databases">
        <title>Full genome sequence of a non-lethal Shewanella isolate that potentiates virulence of Vibio parahaemolyticus causing acute hepatopancreatic necrosis disease (AHPND) in shrimp.</title>
        <authorList>
            <person name="Prachumwat A."/>
            <person name="Sritunyalucksana K."/>
        </authorList>
    </citation>
    <scope>NUCLEOTIDE SEQUENCE [LARGE SCALE GENOMIC DNA]</scope>
    <source>
        <strain evidence="3">TH2012</strain>
    </source>
</reference>
<dbReference type="PANTHER" id="PTHR33993:SF1">
    <property type="entry name" value="GLYOXALASE FAMILY PROTEIN"/>
    <property type="match status" value="1"/>
</dbReference>
<dbReference type="InterPro" id="IPR029068">
    <property type="entry name" value="Glyas_Bleomycin-R_OHBP_Dase"/>
</dbReference>
<evidence type="ECO:0000259" key="1">
    <source>
        <dbReference type="Pfam" id="PF00903"/>
    </source>
</evidence>
<feature type="domain" description="Glyoxalase/fosfomycin resistance/dioxygenase" evidence="1">
    <location>
        <begin position="7"/>
        <end position="108"/>
    </location>
</feature>
<name>A0ABM7DNM9_9GAMM</name>
<dbReference type="Gene3D" id="3.10.180.10">
    <property type="entry name" value="2,3-Dihydroxybiphenyl 1,2-Dioxygenase, domain 1"/>
    <property type="match status" value="1"/>
</dbReference>
<dbReference type="PANTHER" id="PTHR33993">
    <property type="entry name" value="GLYOXALASE-RELATED"/>
    <property type="match status" value="1"/>
</dbReference>
<evidence type="ECO:0000313" key="2">
    <source>
        <dbReference type="EMBL" id="AZQ10939.1"/>
    </source>
</evidence>
<dbReference type="Pfam" id="PF00903">
    <property type="entry name" value="Glyoxalase"/>
    <property type="match status" value="1"/>
</dbReference>
<organism evidence="2 3">
    <name type="scientific">Shewanella khirikhana</name>
    <dbReference type="NCBI Taxonomy" id="1965282"/>
    <lineage>
        <taxon>Bacteria</taxon>
        <taxon>Pseudomonadati</taxon>
        <taxon>Pseudomonadota</taxon>
        <taxon>Gammaproteobacteria</taxon>
        <taxon>Alteromonadales</taxon>
        <taxon>Shewanellaceae</taxon>
        <taxon>Shewanella</taxon>
    </lineage>
</organism>
<gene>
    <name evidence="2" type="ORF">STH12_01839</name>
</gene>
<dbReference type="EMBL" id="CP020373">
    <property type="protein sequence ID" value="AZQ10939.1"/>
    <property type="molecule type" value="Genomic_DNA"/>
</dbReference>
<protein>
    <submittedName>
        <fullName evidence="2">Glyoxalase-like domain protein</fullName>
    </submittedName>
</protein>
<accession>A0ABM7DNM9</accession>
<sequence>MNRVDCINYLEIPCRDLNATKAFFAAAFGWQFMDYGPEYSCFLDVGIDGGFYQAPASFSAQAAPLIVLYSDNLALKQEHIMHHGGRIVRSVFSFPGGRRFHFVCPSGNEYAVWSE</sequence>
<dbReference type="RefSeq" id="WP_126167257.1">
    <property type="nucleotide sequence ID" value="NZ_CP020373.1"/>
</dbReference>
<dbReference type="InterPro" id="IPR052164">
    <property type="entry name" value="Anthracycline_SecMetBiosynth"/>
</dbReference>
<proteinExistence type="predicted"/>
<dbReference type="Proteomes" id="UP000278437">
    <property type="component" value="Chromosome"/>
</dbReference>
<keyword evidence="3" id="KW-1185">Reference proteome</keyword>
<dbReference type="InterPro" id="IPR004360">
    <property type="entry name" value="Glyas_Fos-R_dOase_dom"/>
</dbReference>